<accession>A0A1V9XS60</accession>
<gene>
    <name evidence="1" type="ORF">BIW11_03094</name>
</gene>
<evidence type="ECO:0000313" key="1">
    <source>
        <dbReference type="EMBL" id="OQR76344.1"/>
    </source>
</evidence>
<dbReference type="AlphaFoldDB" id="A0A1V9XS60"/>
<proteinExistence type="predicted"/>
<evidence type="ECO:0000313" key="2">
    <source>
        <dbReference type="Proteomes" id="UP000192247"/>
    </source>
</evidence>
<dbReference type="EMBL" id="MNPL01004926">
    <property type="protein sequence ID" value="OQR76344.1"/>
    <property type="molecule type" value="Genomic_DNA"/>
</dbReference>
<dbReference type="InParanoid" id="A0A1V9XS60"/>
<comment type="caution">
    <text evidence="1">The sequence shown here is derived from an EMBL/GenBank/DDBJ whole genome shotgun (WGS) entry which is preliminary data.</text>
</comment>
<protein>
    <submittedName>
        <fullName evidence="1">Uncharacterized protein</fullName>
    </submittedName>
</protein>
<organism evidence="1 2">
    <name type="scientific">Tropilaelaps mercedesae</name>
    <dbReference type="NCBI Taxonomy" id="418985"/>
    <lineage>
        <taxon>Eukaryota</taxon>
        <taxon>Metazoa</taxon>
        <taxon>Ecdysozoa</taxon>
        <taxon>Arthropoda</taxon>
        <taxon>Chelicerata</taxon>
        <taxon>Arachnida</taxon>
        <taxon>Acari</taxon>
        <taxon>Parasitiformes</taxon>
        <taxon>Mesostigmata</taxon>
        <taxon>Gamasina</taxon>
        <taxon>Dermanyssoidea</taxon>
        <taxon>Laelapidae</taxon>
        <taxon>Tropilaelaps</taxon>
    </lineage>
</organism>
<keyword evidence="2" id="KW-1185">Reference proteome</keyword>
<reference evidence="1 2" key="1">
    <citation type="journal article" date="2017" name="Gigascience">
        <title>Draft genome of the honey bee ectoparasitic mite, Tropilaelaps mercedesae, is shaped by the parasitic life history.</title>
        <authorList>
            <person name="Dong X."/>
            <person name="Armstrong S.D."/>
            <person name="Xia D."/>
            <person name="Makepeace B.L."/>
            <person name="Darby A.C."/>
            <person name="Kadowaki T."/>
        </authorList>
    </citation>
    <scope>NUCLEOTIDE SEQUENCE [LARGE SCALE GENOMIC DNA]</scope>
    <source>
        <strain evidence="1">Wuxi-XJTLU</strain>
    </source>
</reference>
<dbReference type="Proteomes" id="UP000192247">
    <property type="component" value="Unassembled WGS sequence"/>
</dbReference>
<name>A0A1V9XS60_9ACAR</name>
<sequence>MSVNVTGLFPPGLAAGYDPFPDNTRNSRDFRARTTVMIQPAEVDHAETGLSLCKGEYLSKSLFQEERSVVIVGIF</sequence>